<evidence type="ECO:0000259" key="2">
    <source>
        <dbReference type="Pfam" id="PF00109"/>
    </source>
</evidence>
<feature type="domain" description="Beta-ketoacyl synthase-like N-terminal" evidence="2">
    <location>
        <begin position="78"/>
        <end position="220"/>
    </location>
</feature>
<gene>
    <name evidence="3" type="ORF">H0H10_30200</name>
</gene>
<keyword evidence="4" id="KW-1185">Reference proteome</keyword>
<name>A0A926QTS1_9ACTN</name>
<protein>
    <submittedName>
        <fullName evidence="3">3-oxoacyl-ACP synthase</fullName>
    </submittedName>
</protein>
<keyword evidence="1" id="KW-0808">Transferase</keyword>
<dbReference type="Gene3D" id="3.40.47.10">
    <property type="match status" value="1"/>
</dbReference>
<dbReference type="InterPro" id="IPR014030">
    <property type="entry name" value="Ketoacyl_synth_N"/>
</dbReference>
<proteinExistence type="predicted"/>
<dbReference type="EMBL" id="JACVQF010000222">
    <property type="protein sequence ID" value="MBD0423386.1"/>
    <property type="molecule type" value="Genomic_DNA"/>
</dbReference>
<dbReference type="PANTHER" id="PTHR11712:SF336">
    <property type="entry name" value="3-OXOACYL-[ACYL-CARRIER-PROTEIN] SYNTHASE, MITOCHONDRIAL"/>
    <property type="match status" value="1"/>
</dbReference>
<evidence type="ECO:0000313" key="4">
    <source>
        <dbReference type="Proteomes" id="UP000621210"/>
    </source>
</evidence>
<dbReference type="GO" id="GO:0006633">
    <property type="term" value="P:fatty acid biosynthetic process"/>
    <property type="evidence" value="ECO:0007669"/>
    <property type="project" value="TreeGrafter"/>
</dbReference>
<dbReference type="PANTHER" id="PTHR11712">
    <property type="entry name" value="POLYKETIDE SYNTHASE-RELATED"/>
    <property type="match status" value="1"/>
</dbReference>
<dbReference type="InterPro" id="IPR016039">
    <property type="entry name" value="Thiolase-like"/>
</dbReference>
<evidence type="ECO:0000313" key="3">
    <source>
        <dbReference type="EMBL" id="MBD0423386.1"/>
    </source>
</evidence>
<sequence>MTTTVPETAAGHPAAGATTVISEWSVLSPYGIGAEPFAEGVAARRPVVPRLNRDVWQAPPNDACLVPGFDVVALLGTRGTRTMDRLTGLTVATLGTLLEPNGSPRRLDEPEHVGLVLGTGSGSVQSTMDFTRDALTGAKPFYVDPALFPNTVMNRAAGQSAIWYGLKGPNATLAGGPLTGLQALRYATRLRERGYSRTVLCGAVEEFSEQRAWLAWHSRGEERRRTLLAEACAMFLLEDAGTARDAGRTPRADILAVRFGAGPDGLRPALERCVRGALEAAGTSPGEVAFAAPSGRVAPAPGTCPMGFGQGPSGGDDAETVETAVLGDVLDGADVDLIGVRDLLGDASAASAGLQLAAVLAAAAHRPRPGATAVVTSVDDDGLVACLVLRLR</sequence>
<dbReference type="RefSeq" id="WP_188184321.1">
    <property type="nucleotide sequence ID" value="NZ_JACVQF010000222.1"/>
</dbReference>
<reference evidence="3" key="2">
    <citation type="submission" date="2020-09" db="EMBL/GenBank/DDBJ databases">
        <authorList>
            <person name="Luo X."/>
        </authorList>
    </citation>
    <scope>NUCLEOTIDE SEQUENCE</scope>
    <source>
        <strain evidence="3">TRM S81-3</strain>
    </source>
</reference>
<reference evidence="3" key="1">
    <citation type="submission" date="2020-09" db="EMBL/GenBank/DDBJ databases">
        <title>Streptomyces grisecoloratus sp. nov., isolated from cotton soil.</title>
        <authorList>
            <person name="Xing L."/>
        </authorList>
    </citation>
    <scope>NUCLEOTIDE SEQUENCE</scope>
    <source>
        <strain evidence="3">TRM S81-3</strain>
    </source>
</reference>
<dbReference type="Pfam" id="PF00109">
    <property type="entry name" value="ketoacyl-synt"/>
    <property type="match status" value="1"/>
</dbReference>
<comment type="caution">
    <text evidence="3">The sequence shown here is derived from an EMBL/GenBank/DDBJ whole genome shotgun (WGS) entry which is preliminary data.</text>
</comment>
<accession>A0A926QTS1</accession>
<dbReference type="Proteomes" id="UP000621210">
    <property type="component" value="Unassembled WGS sequence"/>
</dbReference>
<dbReference type="AlphaFoldDB" id="A0A926QTS1"/>
<dbReference type="InterPro" id="IPR000794">
    <property type="entry name" value="Beta-ketoacyl_synthase"/>
</dbReference>
<dbReference type="GO" id="GO:0004315">
    <property type="term" value="F:3-oxoacyl-[acyl-carrier-protein] synthase activity"/>
    <property type="evidence" value="ECO:0007669"/>
    <property type="project" value="TreeGrafter"/>
</dbReference>
<dbReference type="SUPFAM" id="SSF53901">
    <property type="entry name" value="Thiolase-like"/>
    <property type="match status" value="2"/>
</dbReference>
<evidence type="ECO:0000256" key="1">
    <source>
        <dbReference type="ARBA" id="ARBA00022679"/>
    </source>
</evidence>
<organism evidence="3 4">
    <name type="scientific">Streptomyces griseicoloratus</name>
    <dbReference type="NCBI Taxonomy" id="2752516"/>
    <lineage>
        <taxon>Bacteria</taxon>
        <taxon>Bacillati</taxon>
        <taxon>Actinomycetota</taxon>
        <taxon>Actinomycetes</taxon>
        <taxon>Kitasatosporales</taxon>
        <taxon>Streptomycetaceae</taxon>
        <taxon>Streptomyces</taxon>
    </lineage>
</organism>